<keyword evidence="2" id="KW-1185">Reference proteome</keyword>
<dbReference type="OrthoDB" id="18798at2759"/>
<reference evidence="1 2" key="1">
    <citation type="submission" date="2020-03" db="EMBL/GenBank/DDBJ databases">
        <title>Dissostichus mawsoni Genome sequencing and assembly.</title>
        <authorList>
            <person name="Park H."/>
        </authorList>
    </citation>
    <scope>NUCLEOTIDE SEQUENCE [LARGE SCALE GENOMIC DNA]</scope>
    <source>
        <strain evidence="1">DM0001</strain>
        <tissue evidence="1">Muscle</tissue>
    </source>
</reference>
<evidence type="ECO:0000313" key="2">
    <source>
        <dbReference type="Proteomes" id="UP000518266"/>
    </source>
</evidence>
<proteinExistence type="predicted"/>
<sequence length="79" mass="9082">MKADAVKSSICSPSLVVRFLTRRFIWEYDPTLARTMLDLADKHSFIFTLHTNARFLLQHVLGLPKQRPPLHPKALLLAK</sequence>
<gene>
    <name evidence="1" type="ORF">F7725_021526</name>
</gene>
<dbReference type="EMBL" id="JAAKFY010000003">
    <property type="protein sequence ID" value="KAF3859127.1"/>
    <property type="molecule type" value="Genomic_DNA"/>
</dbReference>
<dbReference type="AlphaFoldDB" id="A0A7J5ZEP3"/>
<comment type="caution">
    <text evidence="1">The sequence shown here is derived from an EMBL/GenBank/DDBJ whole genome shotgun (WGS) entry which is preliminary data.</text>
</comment>
<accession>A0A7J5ZEP3</accession>
<dbReference type="Proteomes" id="UP000518266">
    <property type="component" value="Unassembled WGS sequence"/>
</dbReference>
<protein>
    <submittedName>
        <fullName evidence="1">Uncharacterized protein</fullName>
    </submittedName>
</protein>
<organism evidence="1 2">
    <name type="scientific">Dissostichus mawsoni</name>
    <name type="common">Antarctic cod</name>
    <dbReference type="NCBI Taxonomy" id="36200"/>
    <lineage>
        <taxon>Eukaryota</taxon>
        <taxon>Metazoa</taxon>
        <taxon>Chordata</taxon>
        <taxon>Craniata</taxon>
        <taxon>Vertebrata</taxon>
        <taxon>Euteleostomi</taxon>
        <taxon>Actinopterygii</taxon>
        <taxon>Neopterygii</taxon>
        <taxon>Teleostei</taxon>
        <taxon>Neoteleostei</taxon>
        <taxon>Acanthomorphata</taxon>
        <taxon>Eupercaria</taxon>
        <taxon>Perciformes</taxon>
        <taxon>Notothenioidei</taxon>
        <taxon>Nototheniidae</taxon>
        <taxon>Dissostichus</taxon>
    </lineage>
</organism>
<name>A0A7J5ZEP3_DISMA</name>
<evidence type="ECO:0000313" key="1">
    <source>
        <dbReference type="EMBL" id="KAF3859127.1"/>
    </source>
</evidence>